<accession>A0A955RM70</accession>
<proteinExistence type="predicted"/>
<organism evidence="1 2">
    <name type="scientific">Candidatus Dojkabacteria bacterium</name>
    <dbReference type="NCBI Taxonomy" id="2099670"/>
    <lineage>
        <taxon>Bacteria</taxon>
        <taxon>Candidatus Dojkabacteria</taxon>
    </lineage>
</organism>
<dbReference type="AlphaFoldDB" id="A0A955RM70"/>
<sequence length="97" mass="11315">MKNPQKTANTVVQVSMDKETKKQLDFLTKYKGFDSPAAFIRGMVRVEYNENIKEQARSAVIMDLIEEIEDIKDVISLKDEDVVSWQDVKKELHKRNK</sequence>
<reference evidence="1" key="1">
    <citation type="submission" date="2020-04" db="EMBL/GenBank/DDBJ databases">
        <authorList>
            <person name="Zhang T."/>
        </authorList>
    </citation>
    <scope>NUCLEOTIDE SEQUENCE</scope>
    <source>
        <strain evidence="1">HKST-UBA09</strain>
    </source>
</reference>
<dbReference type="EMBL" id="JAGQLF010000041">
    <property type="protein sequence ID" value="MCA9387058.1"/>
    <property type="molecule type" value="Genomic_DNA"/>
</dbReference>
<evidence type="ECO:0000313" key="1">
    <source>
        <dbReference type="EMBL" id="MCA9387058.1"/>
    </source>
</evidence>
<name>A0A955RM70_9BACT</name>
<dbReference type="Proteomes" id="UP000714915">
    <property type="component" value="Unassembled WGS sequence"/>
</dbReference>
<reference evidence="1" key="2">
    <citation type="journal article" date="2021" name="Microbiome">
        <title>Successional dynamics and alternative stable states in a saline activated sludge microbial community over 9 years.</title>
        <authorList>
            <person name="Wang Y."/>
            <person name="Ye J."/>
            <person name="Ju F."/>
            <person name="Liu L."/>
            <person name="Boyd J.A."/>
            <person name="Deng Y."/>
            <person name="Parks D.H."/>
            <person name="Jiang X."/>
            <person name="Yin X."/>
            <person name="Woodcroft B.J."/>
            <person name="Tyson G.W."/>
            <person name="Hugenholtz P."/>
            <person name="Polz M.F."/>
            <person name="Zhang T."/>
        </authorList>
    </citation>
    <scope>NUCLEOTIDE SEQUENCE</scope>
    <source>
        <strain evidence="1">HKST-UBA09</strain>
    </source>
</reference>
<gene>
    <name evidence="1" type="ORF">KC669_03415</name>
</gene>
<evidence type="ECO:0000313" key="2">
    <source>
        <dbReference type="Proteomes" id="UP000714915"/>
    </source>
</evidence>
<comment type="caution">
    <text evidence="1">The sequence shown here is derived from an EMBL/GenBank/DDBJ whole genome shotgun (WGS) entry which is preliminary data.</text>
</comment>
<protein>
    <submittedName>
        <fullName evidence="1">Uncharacterized protein</fullName>
    </submittedName>
</protein>